<dbReference type="STRING" id="945553.A0A0D2MNG8"/>
<feature type="compositionally biased region" description="Low complexity" evidence="1">
    <location>
        <begin position="26"/>
        <end position="49"/>
    </location>
</feature>
<evidence type="ECO:0000313" key="2">
    <source>
        <dbReference type="EMBL" id="KJA25473.1"/>
    </source>
</evidence>
<evidence type="ECO:0000256" key="1">
    <source>
        <dbReference type="SAM" id="MobiDB-lite"/>
    </source>
</evidence>
<protein>
    <submittedName>
        <fullName evidence="2">Uncharacterized protein</fullName>
    </submittedName>
</protein>
<accession>A0A0D2MNG8</accession>
<name>A0A0D2MNG8_HYPSF</name>
<feature type="region of interest" description="Disordered" evidence="1">
    <location>
        <begin position="203"/>
        <end position="225"/>
    </location>
</feature>
<dbReference type="Proteomes" id="UP000054270">
    <property type="component" value="Unassembled WGS sequence"/>
</dbReference>
<feature type="region of interest" description="Disordered" evidence="1">
    <location>
        <begin position="26"/>
        <end position="95"/>
    </location>
</feature>
<dbReference type="OrthoDB" id="3251367at2759"/>
<gene>
    <name evidence="2" type="ORF">HYPSUDRAFT_199636</name>
</gene>
<dbReference type="EMBL" id="KN817531">
    <property type="protein sequence ID" value="KJA25473.1"/>
    <property type="molecule type" value="Genomic_DNA"/>
</dbReference>
<dbReference type="AlphaFoldDB" id="A0A0D2MNG8"/>
<sequence length="483" mass="51164">MRGALAGLGLGLEGIGEQQAERIQIQQASRKLSSSSTASSCRPTSATAAGSRHERYLSLRVGLGPRRAPPSLTLGRRAQPPSRHPQRRRAEGRHGMHAAPLAVCVDRGLSASAYTNMNAAREAAVADRGAGLRRASDGVARARDVAGRNASSLTGAAAALLRSDSGSRVAVKAVDEDAHGVGPDGTQRATTTGTMYADVDAARAEARRPRRPAVQPPPPAMTNAHAPEVNSEMPKISALPNIQPLYLRFSRIGLDGDRSSKAGSMLRKGIAGIESTPVIYSDEGSHSLNEEEEDEYDAEDEEEKDEDSEEYDINIEEADGDDDWCDHESLYVESFVTAGTDSGSWRTPTPPSARRRHLVAAAHIAHARPWRAPLARAPAACSSSAPLGAAAPLTASPASPTAGDAVTWLVHAVHPFSTEFTAQTDTCGHELETTSAQRLQTSTVIVGHLVRTKSSGTVVEVWVQVGGVRTLHLNCPACPVGWY</sequence>
<evidence type="ECO:0000313" key="3">
    <source>
        <dbReference type="Proteomes" id="UP000054270"/>
    </source>
</evidence>
<organism evidence="2 3">
    <name type="scientific">Hypholoma sublateritium (strain FD-334 SS-4)</name>
    <dbReference type="NCBI Taxonomy" id="945553"/>
    <lineage>
        <taxon>Eukaryota</taxon>
        <taxon>Fungi</taxon>
        <taxon>Dikarya</taxon>
        <taxon>Basidiomycota</taxon>
        <taxon>Agaricomycotina</taxon>
        <taxon>Agaricomycetes</taxon>
        <taxon>Agaricomycetidae</taxon>
        <taxon>Agaricales</taxon>
        <taxon>Agaricineae</taxon>
        <taxon>Strophariaceae</taxon>
        <taxon>Hypholoma</taxon>
    </lineage>
</organism>
<proteinExistence type="predicted"/>
<feature type="region of interest" description="Disordered" evidence="1">
    <location>
        <begin position="277"/>
        <end position="310"/>
    </location>
</feature>
<keyword evidence="3" id="KW-1185">Reference proteome</keyword>
<reference evidence="3" key="1">
    <citation type="submission" date="2014-04" db="EMBL/GenBank/DDBJ databases">
        <title>Evolutionary Origins and Diversification of the Mycorrhizal Mutualists.</title>
        <authorList>
            <consortium name="DOE Joint Genome Institute"/>
            <consortium name="Mycorrhizal Genomics Consortium"/>
            <person name="Kohler A."/>
            <person name="Kuo A."/>
            <person name="Nagy L.G."/>
            <person name="Floudas D."/>
            <person name="Copeland A."/>
            <person name="Barry K.W."/>
            <person name="Cichocki N."/>
            <person name="Veneault-Fourrey C."/>
            <person name="LaButti K."/>
            <person name="Lindquist E.A."/>
            <person name="Lipzen A."/>
            <person name="Lundell T."/>
            <person name="Morin E."/>
            <person name="Murat C."/>
            <person name="Riley R."/>
            <person name="Ohm R."/>
            <person name="Sun H."/>
            <person name="Tunlid A."/>
            <person name="Henrissat B."/>
            <person name="Grigoriev I.V."/>
            <person name="Hibbett D.S."/>
            <person name="Martin F."/>
        </authorList>
    </citation>
    <scope>NUCLEOTIDE SEQUENCE [LARGE SCALE GENOMIC DNA]</scope>
    <source>
        <strain evidence="3">FD-334 SS-4</strain>
    </source>
</reference>
<feature type="compositionally biased region" description="Acidic residues" evidence="1">
    <location>
        <begin position="290"/>
        <end position="310"/>
    </location>
</feature>